<dbReference type="Proteomes" id="UP000078512">
    <property type="component" value="Unassembled WGS sequence"/>
</dbReference>
<dbReference type="OrthoDB" id="2420447at2759"/>
<reference evidence="1 2" key="1">
    <citation type="submission" date="2016-05" db="EMBL/GenBank/DDBJ databases">
        <title>Genome sequencing reveals origins of a unique bacterial endosymbiosis in the earliest lineages of terrestrial Fungi.</title>
        <authorList>
            <consortium name="DOE Joint Genome Institute"/>
            <person name="Uehling J."/>
            <person name="Gryganskyi A."/>
            <person name="Hameed K."/>
            <person name="Tschaplinski T."/>
            <person name="Misztal P."/>
            <person name="Wu S."/>
            <person name="Desiro A."/>
            <person name="Vande Pol N."/>
            <person name="Du Z.-Y."/>
            <person name="Zienkiewicz A."/>
            <person name="Zienkiewicz K."/>
            <person name="Morin E."/>
            <person name="Tisserant E."/>
            <person name="Splivallo R."/>
            <person name="Hainaut M."/>
            <person name="Henrissat B."/>
            <person name="Ohm R."/>
            <person name="Kuo A."/>
            <person name="Yan J."/>
            <person name="Lipzen A."/>
            <person name="Nolan M."/>
            <person name="Labutti K."/>
            <person name="Barry K."/>
            <person name="Goldstein A."/>
            <person name="Labbe J."/>
            <person name="Schadt C."/>
            <person name="Tuskan G."/>
            <person name="Grigoriev I."/>
            <person name="Martin F."/>
            <person name="Vilgalys R."/>
            <person name="Bonito G."/>
        </authorList>
    </citation>
    <scope>NUCLEOTIDE SEQUENCE [LARGE SCALE GENOMIC DNA]</scope>
    <source>
        <strain evidence="1 2">AG-77</strain>
    </source>
</reference>
<sequence length="231" mass="25769">MVDRKSISTSVPCLYKEESSELLPPTFGAFFFQGRLGVAIALSEAQVAANRILAVLAYHLYGGKISFAGKDRPNFVDKALHRLRPHTDGVHSVMDEPMVVEAVEEYLNATGEDPTFLDYLDQIFQIRYAFEPLVTRSLQRFNGYRLVDIPFLQGVTLPTCYDKLDLQIDETNTANGFGYSTIDVRADLTFLSEFSSNKMLIANDGKHPDGAWFSLKTVTLALLRSTSTTIV</sequence>
<dbReference type="AlphaFoldDB" id="A0A197JII4"/>
<organism evidence="1 2">
    <name type="scientific">Linnemannia elongata AG-77</name>
    <dbReference type="NCBI Taxonomy" id="1314771"/>
    <lineage>
        <taxon>Eukaryota</taxon>
        <taxon>Fungi</taxon>
        <taxon>Fungi incertae sedis</taxon>
        <taxon>Mucoromycota</taxon>
        <taxon>Mortierellomycotina</taxon>
        <taxon>Mortierellomycetes</taxon>
        <taxon>Mortierellales</taxon>
        <taxon>Mortierellaceae</taxon>
        <taxon>Linnemannia</taxon>
    </lineage>
</organism>
<evidence type="ECO:0000313" key="1">
    <source>
        <dbReference type="EMBL" id="OAQ24793.1"/>
    </source>
</evidence>
<gene>
    <name evidence="1" type="ORF">K457DRAFT_129501</name>
</gene>
<name>A0A197JII4_9FUNG</name>
<evidence type="ECO:0000313" key="2">
    <source>
        <dbReference type="Proteomes" id="UP000078512"/>
    </source>
</evidence>
<dbReference type="EMBL" id="KV442087">
    <property type="protein sequence ID" value="OAQ24793.1"/>
    <property type="molecule type" value="Genomic_DNA"/>
</dbReference>
<proteinExistence type="predicted"/>
<accession>A0A197JII4</accession>
<keyword evidence="2" id="KW-1185">Reference proteome</keyword>
<protein>
    <submittedName>
        <fullName evidence="1">Uncharacterized protein</fullName>
    </submittedName>
</protein>